<reference evidence="7" key="1">
    <citation type="submission" date="2022-06" db="EMBL/GenBank/DDBJ databases">
        <title>Rothia sp. isolated from sandalwood seedling.</title>
        <authorList>
            <person name="Tuikhar N."/>
            <person name="Kirdat K."/>
            <person name="Thorat V."/>
            <person name="Swetha P."/>
            <person name="Padma S."/>
            <person name="Sundararaj R."/>
            <person name="Yadav A."/>
        </authorList>
    </citation>
    <scope>NUCLEOTIDE SEQUENCE</scope>
    <source>
        <strain evidence="7">AR01</strain>
    </source>
</reference>
<dbReference type="AlphaFoldDB" id="A0A9X2HMN4"/>
<accession>A0A9X2HMN4</accession>
<dbReference type="InterPro" id="IPR013785">
    <property type="entry name" value="Aldolase_TIM"/>
</dbReference>
<dbReference type="Gene3D" id="3.20.20.70">
    <property type="entry name" value="Aldolase class I"/>
    <property type="match status" value="1"/>
</dbReference>
<dbReference type="InterPro" id="IPR001155">
    <property type="entry name" value="OxRdtase_FMN_N"/>
</dbReference>
<feature type="domain" description="NADH:flavin oxidoreductase/NADH oxidase N-terminal" evidence="6">
    <location>
        <begin position="5"/>
        <end position="355"/>
    </location>
</feature>
<dbReference type="Proteomes" id="UP001139502">
    <property type="component" value="Unassembled WGS sequence"/>
</dbReference>
<keyword evidence="8" id="KW-1185">Reference proteome</keyword>
<dbReference type="RefSeq" id="WP_254168854.1">
    <property type="nucleotide sequence ID" value="NZ_JANAFB010000056.1"/>
</dbReference>
<dbReference type="EMBL" id="JANAFB010000056">
    <property type="protein sequence ID" value="MCP3427153.1"/>
    <property type="molecule type" value="Genomic_DNA"/>
</dbReference>
<proteinExistence type="predicted"/>
<dbReference type="InterPro" id="IPR044152">
    <property type="entry name" value="YqjM-like"/>
</dbReference>
<evidence type="ECO:0000256" key="3">
    <source>
        <dbReference type="ARBA" id="ARBA00022643"/>
    </source>
</evidence>
<dbReference type="GO" id="GO:0003959">
    <property type="term" value="F:NADPH dehydrogenase activity"/>
    <property type="evidence" value="ECO:0007669"/>
    <property type="project" value="InterPro"/>
</dbReference>
<comment type="caution">
    <text evidence="7">The sequence shown here is derived from an EMBL/GenBank/DDBJ whole genome shotgun (WGS) entry which is preliminary data.</text>
</comment>
<organism evidence="7 8">
    <name type="scientific">Rothia santali</name>
    <dbReference type="NCBI Taxonomy" id="2949643"/>
    <lineage>
        <taxon>Bacteria</taxon>
        <taxon>Bacillati</taxon>
        <taxon>Actinomycetota</taxon>
        <taxon>Actinomycetes</taxon>
        <taxon>Micrococcales</taxon>
        <taxon>Micrococcaceae</taxon>
        <taxon>Rothia</taxon>
    </lineage>
</organism>
<dbReference type="Pfam" id="PF00724">
    <property type="entry name" value="Oxidored_FMN"/>
    <property type="match status" value="1"/>
</dbReference>
<dbReference type="CDD" id="cd02932">
    <property type="entry name" value="OYE_YqiM_FMN"/>
    <property type="match status" value="1"/>
</dbReference>
<sequence>MAYSQLFRPLTLRSLDLKNRALIAPMCQYSAGADGVPTDWHLMHLGSFATGGFSLVLAEATAVVPEGRISPRDLGLWDDEQQASFARIADFVHEHGEGAKFGIQLAHAGRKASTSGDLPGLSGGPLAEDDGAWQTLAPTTEPFGDFPAPHALTEEEIEETVRAFGESTRRAVAAGVDTVQIHAAHGYLLHEFLQRRVNTRSDRWGGESLEDRMRFPLRVVEAVRAELPEELPLLLRVSAVDWREPTDTEEARTANAEDLADITEFVARARALGVDMVDVSSGGNLAAPQVRPGPGYQTVFAEHIRRETGVPTSAVGIITDPVQAEHILASDQADAVSLGREALRDPRWALNAARALGQETAWPGQYARARR</sequence>
<comment type="cofactor">
    <cofactor evidence="1">
        <name>FMN</name>
        <dbReference type="ChEBI" id="CHEBI:58210"/>
    </cofactor>
</comment>
<dbReference type="PANTHER" id="PTHR43303">
    <property type="entry name" value="NADPH DEHYDROGENASE C23G7.10C-RELATED"/>
    <property type="match status" value="1"/>
</dbReference>
<name>A0A9X2HMN4_9MICC</name>
<protein>
    <submittedName>
        <fullName evidence="7">NADH:flavin oxidoreductase/NADH oxidase</fullName>
    </submittedName>
</protein>
<evidence type="ECO:0000256" key="5">
    <source>
        <dbReference type="ARBA" id="ARBA00023002"/>
    </source>
</evidence>
<keyword evidence="2" id="KW-0285">Flavoprotein</keyword>
<evidence type="ECO:0000313" key="7">
    <source>
        <dbReference type="EMBL" id="MCP3427153.1"/>
    </source>
</evidence>
<dbReference type="SUPFAM" id="SSF51395">
    <property type="entry name" value="FMN-linked oxidoreductases"/>
    <property type="match status" value="1"/>
</dbReference>
<dbReference type="GO" id="GO:0050661">
    <property type="term" value="F:NADP binding"/>
    <property type="evidence" value="ECO:0007669"/>
    <property type="project" value="InterPro"/>
</dbReference>
<evidence type="ECO:0000256" key="4">
    <source>
        <dbReference type="ARBA" id="ARBA00022857"/>
    </source>
</evidence>
<keyword evidence="4" id="KW-0521">NADP</keyword>
<evidence type="ECO:0000313" key="8">
    <source>
        <dbReference type="Proteomes" id="UP001139502"/>
    </source>
</evidence>
<dbReference type="GO" id="GO:0010181">
    <property type="term" value="F:FMN binding"/>
    <property type="evidence" value="ECO:0007669"/>
    <property type="project" value="InterPro"/>
</dbReference>
<evidence type="ECO:0000259" key="6">
    <source>
        <dbReference type="Pfam" id="PF00724"/>
    </source>
</evidence>
<evidence type="ECO:0000256" key="2">
    <source>
        <dbReference type="ARBA" id="ARBA00022630"/>
    </source>
</evidence>
<keyword evidence="5" id="KW-0560">Oxidoreductase</keyword>
<evidence type="ECO:0000256" key="1">
    <source>
        <dbReference type="ARBA" id="ARBA00001917"/>
    </source>
</evidence>
<dbReference type="PANTHER" id="PTHR43303:SF4">
    <property type="entry name" value="NADPH DEHYDROGENASE C23G7.10C-RELATED"/>
    <property type="match status" value="1"/>
</dbReference>
<keyword evidence="3" id="KW-0288">FMN</keyword>
<gene>
    <name evidence="7" type="ORF">NBM05_14330</name>
</gene>